<dbReference type="EMBL" id="CAJJDP010000122">
    <property type="protein sequence ID" value="CAD8200711.1"/>
    <property type="molecule type" value="Genomic_DNA"/>
</dbReference>
<gene>
    <name evidence="1" type="ORF">POCTA_138.1.T1220162</name>
</gene>
<protein>
    <submittedName>
        <fullName evidence="1">Uncharacterized protein</fullName>
    </submittedName>
</protein>
<evidence type="ECO:0000313" key="1">
    <source>
        <dbReference type="EMBL" id="CAD8200711.1"/>
    </source>
</evidence>
<keyword evidence="2" id="KW-1185">Reference proteome</keyword>
<comment type="caution">
    <text evidence="1">The sequence shown here is derived from an EMBL/GenBank/DDBJ whole genome shotgun (WGS) entry which is preliminary data.</text>
</comment>
<evidence type="ECO:0000313" key="2">
    <source>
        <dbReference type="Proteomes" id="UP000683925"/>
    </source>
</evidence>
<reference evidence="1" key="1">
    <citation type="submission" date="2021-01" db="EMBL/GenBank/DDBJ databases">
        <authorList>
            <consortium name="Genoscope - CEA"/>
            <person name="William W."/>
        </authorList>
    </citation>
    <scope>NUCLEOTIDE SEQUENCE</scope>
</reference>
<dbReference type="Proteomes" id="UP000683925">
    <property type="component" value="Unassembled WGS sequence"/>
</dbReference>
<proteinExistence type="predicted"/>
<dbReference type="AlphaFoldDB" id="A0A8S1XHT8"/>
<accession>A0A8S1XHT8</accession>
<sequence length="61" mass="6674">MFSCFIVRNILISLKTLLASISSLTRWSFLIATFQQSGSVYFLSIANATCPYAPAPSPTLN</sequence>
<name>A0A8S1XHT8_PAROT</name>
<organism evidence="1 2">
    <name type="scientific">Paramecium octaurelia</name>
    <dbReference type="NCBI Taxonomy" id="43137"/>
    <lineage>
        <taxon>Eukaryota</taxon>
        <taxon>Sar</taxon>
        <taxon>Alveolata</taxon>
        <taxon>Ciliophora</taxon>
        <taxon>Intramacronucleata</taxon>
        <taxon>Oligohymenophorea</taxon>
        <taxon>Peniculida</taxon>
        <taxon>Parameciidae</taxon>
        <taxon>Paramecium</taxon>
    </lineage>
</organism>